<accession>E0E2F9</accession>
<proteinExistence type="inferred from homology"/>
<dbReference type="PANTHER" id="PTHR30075">
    <property type="entry name" value="GLYCYL-TRNA SYNTHETASE"/>
    <property type="match status" value="1"/>
</dbReference>
<dbReference type="eggNOG" id="COG0751">
    <property type="taxonomic scope" value="Bacteria"/>
</dbReference>
<dbReference type="PANTHER" id="PTHR30075:SF2">
    <property type="entry name" value="GLYCINE--TRNA LIGASE, CHLOROPLASTIC_MITOCHONDRIAL 2"/>
    <property type="match status" value="1"/>
</dbReference>
<dbReference type="GeneID" id="84800408"/>
<evidence type="ECO:0000256" key="5">
    <source>
        <dbReference type="ARBA" id="ARBA00022741"/>
    </source>
</evidence>
<sequence>MNNYLLYEIGVEEMPSRFVESTLGQLKDNLTRALTENRVGFSEIETYATPRRLVLVVRGLADRQADLEEEVKGPSKKIALAEDGSFTKAALGFMKGKGLSEKDVYFKDLDGTEYIYATLKETGEDTEKILCDVLGEIVKAVVFPKSMRWGGKNMRFVRPIRWLLALMNDRVVPVNMEGIVASNKTVGHRFLGSKSIEVISIEDYLAKLEENYVILDQAKRKAIIRDQIDKVAASINGRVDMDEDLLEEVTYIVEYPTAFYGEFDKEYASLPKEVVKTPMKAHQRYFPVVDDRGELLANFIAVRNGNDYMIENVKKGNEKVLEARLADALFFFKEDRKKALVDYRSQLDTVVFQEKLGTLLDKSERLYKLAGKIADEIDAGIKKDLLERAAYLCKADLVTSMVFEFDELQGYMGMEYSKLDKEDPIVSEAIYEHYMPRFSGDEIPQSAEGAILSIVDKIDTIAGFFAIGIQPTGSADPFALRRQCLGILTILLEKNIELDIAKLADLALDQYAGVDFDKDVVVDQIVAFFNERTRVMFKDLGIRYDVVDAVLASDEKNMSDLYARAQAINAWIDNPSLNDMLVAFNRVSTLAEKAEGLDIKEATLLEAAEKDLYAKFVLVEKEIEDLMGQKKYTESLDSFASLKPAIDAFFDTVMVMDENLDVRNNRLALLANIYKAMLKICDLSKIVYK</sequence>
<dbReference type="HAMAP" id="MF_00255">
    <property type="entry name" value="Gly_tRNA_synth_beta"/>
    <property type="match status" value="1"/>
</dbReference>
<keyword evidence="13" id="KW-1185">Reference proteome</keyword>
<reference evidence="12 13" key="1">
    <citation type="submission" date="2010-08" db="EMBL/GenBank/DDBJ databases">
        <authorList>
            <person name="Harkins D.M."/>
            <person name="Madupu R."/>
            <person name="Durkin A.S."/>
            <person name="Torralba M."/>
            <person name="Methe B."/>
            <person name="Sutton G.G."/>
            <person name="Nelson K.E."/>
        </authorList>
    </citation>
    <scope>NUCLEOTIDE SEQUENCE [LARGE SCALE GENOMIC DNA]</scope>
    <source>
        <strain evidence="12 13">DSM 17678</strain>
    </source>
</reference>
<keyword evidence="4 10" id="KW-0436">Ligase</keyword>
<evidence type="ECO:0000256" key="10">
    <source>
        <dbReference type="HAMAP-Rule" id="MF_00255"/>
    </source>
</evidence>
<dbReference type="OrthoDB" id="9775440at2"/>
<evidence type="ECO:0000259" key="11">
    <source>
        <dbReference type="Pfam" id="PF05746"/>
    </source>
</evidence>
<dbReference type="GO" id="GO:0004820">
    <property type="term" value="F:glycine-tRNA ligase activity"/>
    <property type="evidence" value="ECO:0007669"/>
    <property type="project" value="UniProtKB-UniRule"/>
</dbReference>
<dbReference type="Proteomes" id="UP000003244">
    <property type="component" value="Unassembled WGS sequence"/>
</dbReference>
<evidence type="ECO:0000256" key="9">
    <source>
        <dbReference type="ARBA" id="ARBA00047937"/>
    </source>
</evidence>
<feature type="domain" description="DALR anticodon binding" evidence="11">
    <location>
        <begin position="582"/>
        <end position="676"/>
    </location>
</feature>
<evidence type="ECO:0000313" key="12">
    <source>
        <dbReference type="EMBL" id="EFM64893.1"/>
    </source>
</evidence>
<dbReference type="GO" id="GO:0005829">
    <property type="term" value="C:cytosol"/>
    <property type="evidence" value="ECO:0007669"/>
    <property type="project" value="TreeGrafter"/>
</dbReference>
<dbReference type="PRINTS" id="PR01045">
    <property type="entry name" value="TRNASYNTHGB"/>
</dbReference>
<organism evidence="12 13">
    <name type="scientific">Peptostreptococcus stomatis DSM 17678</name>
    <dbReference type="NCBI Taxonomy" id="596315"/>
    <lineage>
        <taxon>Bacteria</taxon>
        <taxon>Bacillati</taxon>
        <taxon>Bacillota</taxon>
        <taxon>Clostridia</taxon>
        <taxon>Peptostreptococcales</taxon>
        <taxon>Peptostreptococcaceae</taxon>
        <taxon>Peptostreptococcus</taxon>
    </lineage>
</organism>
<keyword evidence="8 10" id="KW-0030">Aminoacyl-tRNA synthetase</keyword>
<evidence type="ECO:0000256" key="7">
    <source>
        <dbReference type="ARBA" id="ARBA00022917"/>
    </source>
</evidence>
<dbReference type="InterPro" id="IPR006194">
    <property type="entry name" value="Gly-tRNA-synth_heterodimer"/>
</dbReference>
<gene>
    <name evidence="10 12" type="primary">glyS</name>
    <name evidence="12" type="ORF">HMPREF0634_1289</name>
</gene>
<evidence type="ECO:0000256" key="3">
    <source>
        <dbReference type="ARBA" id="ARBA00022490"/>
    </source>
</evidence>
<evidence type="ECO:0000256" key="8">
    <source>
        <dbReference type="ARBA" id="ARBA00023146"/>
    </source>
</evidence>
<dbReference type="STRING" id="596315.HMPREF0634_1289"/>
<dbReference type="EC" id="6.1.1.14" evidence="10"/>
<keyword evidence="6 10" id="KW-0067">ATP-binding</keyword>
<dbReference type="EMBL" id="ADGQ01000035">
    <property type="protein sequence ID" value="EFM64893.1"/>
    <property type="molecule type" value="Genomic_DNA"/>
</dbReference>
<keyword evidence="7 10" id="KW-0648">Protein biosynthesis</keyword>
<dbReference type="GO" id="GO:0005524">
    <property type="term" value="F:ATP binding"/>
    <property type="evidence" value="ECO:0007669"/>
    <property type="project" value="UniProtKB-UniRule"/>
</dbReference>
<dbReference type="InterPro" id="IPR008909">
    <property type="entry name" value="DALR_anticod-bd"/>
</dbReference>
<evidence type="ECO:0000313" key="13">
    <source>
        <dbReference type="Proteomes" id="UP000003244"/>
    </source>
</evidence>
<dbReference type="Pfam" id="PF02092">
    <property type="entry name" value="tRNA_synt_2f"/>
    <property type="match status" value="1"/>
</dbReference>
<dbReference type="AlphaFoldDB" id="E0E2F9"/>
<evidence type="ECO:0000256" key="1">
    <source>
        <dbReference type="ARBA" id="ARBA00004496"/>
    </source>
</evidence>
<comment type="caution">
    <text evidence="12">The sequence shown here is derived from an EMBL/GenBank/DDBJ whole genome shotgun (WGS) entry which is preliminary data.</text>
</comment>
<dbReference type="PROSITE" id="PS50861">
    <property type="entry name" value="AA_TRNA_LIGASE_II_GLYAB"/>
    <property type="match status" value="1"/>
</dbReference>
<evidence type="ECO:0000256" key="2">
    <source>
        <dbReference type="ARBA" id="ARBA00008226"/>
    </source>
</evidence>
<evidence type="ECO:0000256" key="6">
    <source>
        <dbReference type="ARBA" id="ARBA00022840"/>
    </source>
</evidence>
<dbReference type="SUPFAM" id="SSF109604">
    <property type="entry name" value="HD-domain/PDEase-like"/>
    <property type="match status" value="1"/>
</dbReference>
<dbReference type="InterPro" id="IPR015944">
    <property type="entry name" value="Gly-tRNA-synth_bsu"/>
</dbReference>
<comment type="similarity">
    <text evidence="2 10">Belongs to the class-II aminoacyl-tRNA synthetase family.</text>
</comment>
<dbReference type="GO" id="GO:0006426">
    <property type="term" value="P:glycyl-tRNA aminoacylation"/>
    <property type="evidence" value="ECO:0007669"/>
    <property type="project" value="UniProtKB-UniRule"/>
</dbReference>
<dbReference type="RefSeq" id="WP_007788954.1">
    <property type="nucleotide sequence ID" value="NZ_ADGQ01000035.1"/>
</dbReference>
<comment type="catalytic activity">
    <reaction evidence="9 10">
        <text>tRNA(Gly) + glycine + ATP = glycyl-tRNA(Gly) + AMP + diphosphate</text>
        <dbReference type="Rhea" id="RHEA:16013"/>
        <dbReference type="Rhea" id="RHEA-COMP:9664"/>
        <dbReference type="Rhea" id="RHEA-COMP:9683"/>
        <dbReference type="ChEBI" id="CHEBI:30616"/>
        <dbReference type="ChEBI" id="CHEBI:33019"/>
        <dbReference type="ChEBI" id="CHEBI:57305"/>
        <dbReference type="ChEBI" id="CHEBI:78442"/>
        <dbReference type="ChEBI" id="CHEBI:78522"/>
        <dbReference type="ChEBI" id="CHEBI:456215"/>
        <dbReference type="EC" id="6.1.1.14"/>
    </reaction>
</comment>
<dbReference type="Pfam" id="PF05746">
    <property type="entry name" value="DALR_1"/>
    <property type="match status" value="1"/>
</dbReference>
<protein>
    <recommendedName>
        <fullName evidence="10">Glycine--tRNA ligase beta subunit</fullName>
        <ecNumber evidence="10">6.1.1.14</ecNumber>
    </recommendedName>
    <alternativeName>
        <fullName evidence="10">Glycyl-tRNA synthetase beta subunit</fullName>
        <shortName evidence="10">GlyRS</shortName>
    </alternativeName>
</protein>
<comment type="subcellular location">
    <subcellularLocation>
        <location evidence="1 10">Cytoplasm</location>
    </subcellularLocation>
</comment>
<dbReference type="GO" id="GO:0004814">
    <property type="term" value="F:arginine-tRNA ligase activity"/>
    <property type="evidence" value="ECO:0007669"/>
    <property type="project" value="InterPro"/>
</dbReference>
<comment type="subunit">
    <text evidence="10">Tetramer of two alpha and two beta subunits.</text>
</comment>
<keyword evidence="3 10" id="KW-0963">Cytoplasm</keyword>
<dbReference type="GO" id="GO:0006420">
    <property type="term" value="P:arginyl-tRNA aminoacylation"/>
    <property type="evidence" value="ECO:0007669"/>
    <property type="project" value="InterPro"/>
</dbReference>
<evidence type="ECO:0000256" key="4">
    <source>
        <dbReference type="ARBA" id="ARBA00022598"/>
    </source>
</evidence>
<name>E0E2F9_9FIRM</name>
<keyword evidence="5 10" id="KW-0547">Nucleotide-binding</keyword>
<dbReference type="NCBIfam" id="TIGR00211">
    <property type="entry name" value="glyS"/>
    <property type="match status" value="1"/>
</dbReference>